<keyword evidence="3" id="KW-0597">Phosphoprotein</keyword>
<dbReference type="PRINTS" id="PR00344">
    <property type="entry name" value="BCTRLSENSOR"/>
</dbReference>
<evidence type="ECO:0000256" key="3">
    <source>
        <dbReference type="ARBA" id="ARBA00022553"/>
    </source>
</evidence>
<dbReference type="InterPro" id="IPR003594">
    <property type="entry name" value="HATPase_dom"/>
</dbReference>
<dbReference type="SUPFAM" id="SSF47384">
    <property type="entry name" value="Homodimeric domain of signal transducing histidine kinase"/>
    <property type="match status" value="1"/>
</dbReference>
<dbReference type="PATRIC" id="fig|937777.3.peg.277"/>
<dbReference type="InterPro" id="IPR004358">
    <property type="entry name" value="Sig_transdc_His_kin-like_C"/>
</dbReference>
<dbReference type="InterPro" id="IPR036890">
    <property type="entry name" value="HATPase_C_sf"/>
</dbReference>
<dbReference type="AlphaFoldDB" id="K9ZWB7"/>
<dbReference type="Proteomes" id="UP000010467">
    <property type="component" value="Chromosome"/>
</dbReference>
<dbReference type="GO" id="GO:0030295">
    <property type="term" value="F:protein kinase activator activity"/>
    <property type="evidence" value="ECO:0007669"/>
    <property type="project" value="TreeGrafter"/>
</dbReference>
<dbReference type="GO" id="GO:0000156">
    <property type="term" value="F:phosphorelay response regulator activity"/>
    <property type="evidence" value="ECO:0007669"/>
    <property type="project" value="TreeGrafter"/>
</dbReference>
<dbReference type="RefSeq" id="WP_015234182.1">
    <property type="nucleotide sequence ID" value="NC_019793.1"/>
</dbReference>
<dbReference type="STRING" id="937777.Deipe_0270"/>
<evidence type="ECO:0000259" key="6">
    <source>
        <dbReference type="PROSITE" id="PS50109"/>
    </source>
</evidence>
<dbReference type="Gene3D" id="3.30.450.40">
    <property type="match status" value="1"/>
</dbReference>
<dbReference type="GO" id="GO:0007234">
    <property type="term" value="P:osmosensory signaling via phosphorelay pathway"/>
    <property type="evidence" value="ECO:0007669"/>
    <property type="project" value="TreeGrafter"/>
</dbReference>
<dbReference type="SUPFAM" id="SSF55781">
    <property type="entry name" value="GAF domain-like"/>
    <property type="match status" value="1"/>
</dbReference>
<dbReference type="PANTHER" id="PTHR42878:SF15">
    <property type="entry name" value="BACTERIOPHYTOCHROME"/>
    <property type="match status" value="1"/>
</dbReference>
<dbReference type="eggNOG" id="COG4251">
    <property type="taxonomic scope" value="Bacteria"/>
</dbReference>
<keyword evidence="4" id="KW-0808">Transferase</keyword>
<evidence type="ECO:0000256" key="2">
    <source>
        <dbReference type="ARBA" id="ARBA00012438"/>
    </source>
</evidence>
<keyword evidence="8" id="KW-1185">Reference proteome</keyword>
<dbReference type="EMBL" id="CP003382">
    <property type="protein sequence ID" value="AFZ65871.1"/>
    <property type="molecule type" value="Genomic_DNA"/>
</dbReference>
<feature type="domain" description="Histidine kinase" evidence="6">
    <location>
        <begin position="318"/>
        <end position="532"/>
    </location>
</feature>
<organism evidence="7 8">
    <name type="scientific">Deinococcus peraridilitoris (strain DSM 19664 / LMG 22246 / CIP 109416 / KR-200)</name>
    <dbReference type="NCBI Taxonomy" id="937777"/>
    <lineage>
        <taxon>Bacteria</taxon>
        <taxon>Thermotogati</taxon>
        <taxon>Deinococcota</taxon>
        <taxon>Deinococci</taxon>
        <taxon>Deinococcales</taxon>
        <taxon>Deinococcaceae</taxon>
        <taxon>Deinococcus</taxon>
    </lineage>
</organism>
<evidence type="ECO:0000313" key="8">
    <source>
        <dbReference type="Proteomes" id="UP000010467"/>
    </source>
</evidence>
<dbReference type="Gene3D" id="3.30.565.10">
    <property type="entry name" value="Histidine kinase-like ATPase, C-terminal domain"/>
    <property type="match status" value="1"/>
</dbReference>
<dbReference type="KEGG" id="dpd:Deipe_0270"/>
<evidence type="ECO:0000313" key="7">
    <source>
        <dbReference type="EMBL" id="AFZ65871.1"/>
    </source>
</evidence>
<evidence type="ECO:0000256" key="5">
    <source>
        <dbReference type="ARBA" id="ARBA00022777"/>
    </source>
</evidence>
<dbReference type="Pfam" id="PF13188">
    <property type="entry name" value="PAS_8"/>
    <property type="match status" value="1"/>
</dbReference>
<dbReference type="CDD" id="cd00082">
    <property type="entry name" value="HisKA"/>
    <property type="match status" value="1"/>
</dbReference>
<evidence type="ECO:0000256" key="4">
    <source>
        <dbReference type="ARBA" id="ARBA00022679"/>
    </source>
</evidence>
<dbReference type="InterPro" id="IPR036097">
    <property type="entry name" value="HisK_dim/P_sf"/>
</dbReference>
<reference evidence="8" key="1">
    <citation type="submission" date="2012-03" db="EMBL/GenBank/DDBJ databases">
        <title>Complete sequence of chromosome of Deinococcus peraridilitoris DSM 19664.</title>
        <authorList>
            <person name="Lucas S."/>
            <person name="Copeland A."/>
            <person name="Lapidus A."/>
            <person name="Glavina del Rio T."/>
            <person name="Dalin E."/>
            <person name="Tice H."/>
            <person name="Bruce D."/>
            <person name="Goodwin L."/>
            <person name="Pitluck S."/>
            <person name="Peters L."/>
            <person name="Mikhailova N."/>
            <person name="Lu M."/>
            <person name="Kyrpides N."/>
            <person name="Mavromatis K."/>
            <person name="Ivanova N."/>
            <person name="Brettin T."/>
            <person name="Detter J.C."/>
            <person name="Han C."/>
            <person name="Larimer F."/>
            <person name="Land M."/>
            <person name="Hauser L."/>
            <person name="Markowitz V."/>
            <person name="Cheng J.-F."/>
            <person name="Hugenholtz P."/>
            <person name="Woyke T."/>
            <person name="Wu D."/>
            <person name="Pukall R."/>
            <person name="Steenblock K."/>
            <person name="Brambilla E."/>
            <person name="Klenk H.-P."/>
            <person name="Eisen J.A."/>
        </authorList>
    </citation>
    <scope>NUCLEOTIDE SEQUENCE [LARGE SCALE GENOMIC DNA]</scope>
    <source>
        <strain evidence="8">DSM 19664 / LMG 22246 / CIP 109416 / KR-200</strain>
    </source>
</reference>
<dbReference type="InterPro" id="IPR050351">
    <property type="entry name" value="BphY/WalK/GraS-like"/>
</dbReference>
<dbReference type="PROSITE" id="PS50109">
    <property type="entry name" value="HIS_KIN"/>
    <property type="match status" value="1"/>
</dbReference>
<keyword evidence="5 7" id="KW-0418">Kinase</keyword>
<dbReference type="SMART" id="SM00388">
    <property type="entry name" value="HisKA"/>
    <property type="match status" value="1"/>
</dbReference>
<accession>K9ZWB7</accession>
<evidence type="ECO:0000256" key="1">
    <source>
        <dbReference type="ARBA" id="ARBA00000085"/>
    </source>
</evidence>
<dbReference type="EC" id="2.7.13.3" evidence="2"/>
<dbReference type="SMART" id="SM00387">
    <property type="entry name" value="HATPase_c"/>
    <property type="match status" value="1"/>
</dbReference>
<dbReference type="InterPro" id="IPR005467">
    <property type="entry name" value="His_kinase_dom"/>
</dbReference>
<name>K9ZWB7_DEIPD</name>
<dbReference type="OrthoDB" id="9790669at2"/>
<dbReference type="Gene3D" id="1.10.287.130">
    <property type="match status" value="1"/>
</dbReference>
<dbReference type="FunFam" id="3.30.565.10:FF:000006">
    <property type="entry name" value="Sensor histidine kinase WalK"/>
    <property type="match status" value="1"/>
</dbReference>
<dbReference type="Pfam" id="PF00512">
    <property type="entry name" value="HisKA"/>
    <property type="match status" value="1"/>
</dbReference>
<dbReference type="InterPro" id="IPR029016">
    <property type="entry name" value="GAF-like_dom_sf"/>
</dbReference>
<dbReference type="Pfam" id="PF02518">
    <property type="entry name" value="HATPase_c"/>
    <property type="match status" value="1"/>
</dbReference>
<proteinExistence type="predicted"/>
<dbReference type="SUPFAM" id="SSF55874">
    <property type="entry name" value="ATPase domain of HSP90 chaperone/DNA topoisomerase II/histidine kinase"/>
    <property type="match status" value="1"/>
</dbReference>
<dbReference type="PANTHER" id="PTHR42878">
    <property type="entry name" value="TWO-COMPONENT HISTIDINE KINASE"/>
    <property type="match status" value="1"/>
</dbReference>
<dbReference type="InterPro" id="IPR003661">
    <property type="entry name" value="HisK_dim/P_dom"/>
</dbReference>
<protein>
    <recommendedName>
        <fullName evidence="2">histidine kinase</fullName>
        <ecNumber evidence="2">2.7.13.3</ecNumber>
    </recommendedName>
</protein>
<dbReference type="HOGENOM" id="CLU_488951_0_0_0"/>
<comment type="catalytic activity">
    <reaction evidence="1">
        <text>ATP + protein L-histidine = ADP + protein N-phospho-L-histidine.</text>
        <dbReference type="EC" id="2.7.13.3"/>
    </reaction>
</comment>
<gene>
    <name evidence="7" type="ordered locus">Deipe_0270</name>
</gene>
<dbReference type="GO" id="GO:0000155">
    <property type="term" value="F:phosphorelay sensor kinase activity"/>
    <property type="evidence" value="ECO:0007669"/>
    <property type="project" value="InterPro"/>
</dbReference>
<dbReference type="InterPro" id="IPR000014">
    <property type="entry name" value="PAS"/>
</dbReference>
<sequence>MSVQPEFLLPSTARRLFDCLPEPFALLDPAQGVLYANPAWARLPARAVRSGADLIGFDLAQDTSPPLMQLVRQVARQGDGATLTAEVTCDETWYQAFLFVHEQCVGLRLLDITAHKMLSERVTVLAQQHQDLQTEADALQAFSAFIEAAGSEADLRVLAAAAVQVVHTALRETDAGYFELHDGTWHATTLSDQIPPPLRVLLTTGLPANSPLAALVTRSATPLLLEHWRALDDAVAQATPLYEAVALAPIQIQGTLHGLLAIGHRTQQRWDTRSRSILQAVWRSLGLVAERANTAQRLLRKREALEAANAELEAFAHSVSHDLRAPVRHVQGFASLAKHALEQQNYEGAQRYLGVIAESSRRMNLLIDDLLQFSKFAEQPLRQQEVQLAALVEEVRGMIEPEVGQRCVRWQIGELPTVWADPSLLRQVLLNLLSNAVKYTGQREQAIIDVSAESRPGEQVVHVRDNGAGFDPKYQGRLFGVFQRLHRQEEFEGTGVGLATVKRIIHRHTGRVWAEGRPGEGATFSFALPERRT</sequence>